<dbReference type="Proteomes" id="UP001107558">
    <property type="component" value="Chromosome 2"/>
</dbReference>
<evidence type="ECO:0000313" key="2">
    <source>
        <dbReference type="EMBL" id="KAG5675314.1"/>
    </source>
</evidence>
<accession>A0A9J6BZY6</accession>
<dbReference type="AlphaFoldDB" id="A0A9J6BZY6"/>
<feature type="chain" id="PRO_5039885424" evidence="1">
    <location>
        <begin position="21"/>
        <end position="159"/>
    </location>
</feature>
<gene>
    <name evidence="2" type="ORF">PVAND_005225</name>
</gene>
<evidence type="ECO:0000313" key="3">
    <source>
        <dbReference type="Proteomes" id="UP001107558"/>
    </source>
</evidence>
<comment type="caution">
    <text evidence="2">The sequence shown here is derived from an EMBL/GenBank/DDBJ whole genome shotgun (WGS) entry which is preliminary data.</text>
</comment>
<feature type="signal peptide" evidence="1">
    <location>
        <begin position="1"/>
        <end position="20"/>
    </location>
</feature>
<dbReference type="EMBL" id="JADBJN010000002">
    <property type="protein sequence ID" value="KAG5675314.1"/>
    <property type="molecule type" value="Genomic_DNA"/>
</dbReference>
<reference evidence="2" key="1">
    <citation type="submission" date="2021-03" db="EMBL/GenBank/DDBJ databases">
        <title>Chromosome level genome of the anhydrobiotic midge Polypedilum vanderplanki.</title>
        <authorList>
            <person name="Yoshida Y."/>
            <person name="Kikawada T."/>
            <person name="Gusev O."/>
        </authorList>
    </citation>
    <scope>NUCLEOTIDE SEQUENCE</scope>
    <source>
        <strain evidence="2">NIAS01</strain>
        <tissue evidence="2">Whole body or cell culture</tissue>
    </source>
</reference>
<keyword evidence="1" id="KW-0732">Signal</keyword>
<keyword evidence="3" id="KW-1185">Reference proteome</keyword>
<proteinExistence type="predicted"/>
<organism evidence="2 3">
    <name type="scientific">Polypedilum vanderplanki</name>
    <name type="common">Sleeping chironomid midge</name>
    <dbReference type="NCBI Taxonomy" id="319348"/>
    <lineage>
        <taxon>Eukaryota</taxon>
        <taxon>Metazoa</taxon>
        <taxon>Ecdysozoa</taxon>
        <taxon>Arthropoda</taxon>
        <taxon>Hexapoda</taxon>
        <taxon>Insecta</taxon>
        <taxon>Pterygota</taxon>
        <taxon>Neoptera</taxon>
        <taxon>Endopterygota</taxon>
        <taxon>Diptera</taxon>
        <taxon>Nematocera</taxon>
        <taxon>Chironomoidea</taxon>
        <taxon>Chironomidae</taxon>
        <taxon>Chironominae</taxon>
        <taxon>Polypedilum</taxon>
        <taxon>Polypedilum</taxon>
    </lineage>
</organism>
<name>A0A9J6BZY6_POLVA</name>
<evidence type="ECO:0000256" key="1">
    <source>
        <dbReference type="SAM" id="SignalP"/>
    </source>
</evidence>
<sequence>MKNLIGINILLICFVSHGTSKDIPSLNYNPQQTKNERNQQPREFFGSNVEMDYGSNFPFLPQIDRFKQPLKMHKHHSSSIIPSRVFYETNPTSMEEEKERINLERIFANDYSANNDRIFNNDDNDMNTDTLDEGIWLDAPIDIADFMTHSKKSLRRYAY</sequence>
<protein>
    <submittedName>
        <fullName evidence="2">Uncharacterized protein</fullName>
    </submittedName>
</protein>